<keyword evidence="2" id="KW-0479">Metal-binding</keyword>
<dbReference type="InterPro" id="IPR025724">
    <property type="entry name" value="GAG-pre-integrase_dom"/>
</dbReference>
<feature type="compositionally biased region" description="Basic residues" evidence="6">
    <location>
        <begin position="187"/>
        <end position="203"/>
    </location>
</feature>
<evidence type="ECO:0000313" key="9">
    <source>
        <dbReference type="EnsemblPlants" id="QL08p034924:mrna"/>
    </source>
</evidence>
<evidence type="ECO:0000256" key="4">
    <source>
        <dbReference type="ARBA" id="ARBA00022801"/>
    </source>
</evidence>
<proteinExistence type="predicted"/>
<evidence type="ECO:0008006" key="11">
    <source>
        <dbReference type="Google" id="ProtNLM"/>
    </source>
</evidence>
<dbReference type="Pfam" id="PF22936">
    <property type="entry name" value="Pol_BBD"/>
    <property type="match status" value="1"/>
</dbReference>
<protein>
    <recommendedName>
        <fullName evidence="11">Retrovirus-related Pol polyprotein from transposon TNT 1-94</fullName>
    </recommendedName>
</protein>
<evidence type="ECO:0000259" key="7">
    <source>
        <dbReference type="PROSITE" id="PS50158"/>
    </source>
</evidence>
<dbReference type="PANTHER" id="PTHR42648">
    <property type="entry name" value="TRANSPOSASE, PUTATIVE-RELATED"/>
    <property type="match status" value="1"/>
</dbReference>
<dbReference type="InterPro" id="IPR001584">
    <property type="entry name" value="Integrase_cat-core"/>
</dbReference>
<keyword evidence="1" id="KW-0645">Protease</keyword>
<dbReference type="OMA" id="SKANIWH"/>
<dbReference type="Gene3D" id="4.10.60.10">
    <property type="entry name" value="Zinc finger, CCHC-type"/>
    <property type="match status" value="1"/>
</dbReference>
<dbReference type="CDD" id="cd09272">
    <property type="entry name" value="RNase_HI_RT_Ty1"/>
    <property type="match status" value="1"/>
</dbReference>
<dbReference type="InterPro" id="IPR012337">
    <property type="entry name" value="RNaseH-like_sf"/>
</dbReference>
<dbReference type="Gene3D" id="3.30.420.10">
    <property type="entry name" value="Ribonuclease H-like superfamily/Ribonuclease H"/>
    <property type="match status" value="1"/>
</dbReference>
<dbReference type="Proteomes" id="UP000594261">
    <property type="component" value="Chromosome 8"/>
</dbReference>
<dbReference type="InterPro" id="IPR043502">
    <property type="entry name" value="DNA/RNA_pol_sf"/>
</dbReference>
<evidence type="ECO:0000256" key="1">
    <source>
        <dbReference type="ARBA" id="ARBA00022670"/>
    </source>
</evidence>
<keyword evidence="5" id="KW-0862">Zinc</keyword>
<dbReference type="Pfam" id="PF14223">
    <property type="entry name" value="Retrotran_gag_2"/>
    <property type="match status" value="1"/>
</dbReference>
<organism evidence="9 10">
    <name type="scientific">Quercus lobata</name>
    <name type="common">Valley oak</name>
    <dbReference type="NCBI Taxonomy" id="97700"/>
    <lineage>
        <taxon>Eukaryota</taxon>
        <taxon>Viridiplantae</taxon>
        <taxon>Streptophyta</taxon>
        <taxon>Embryophyta</taxon>
        <taxon>Tracheophyta</taxon>
        <taxon>Spermatophyta</taxon>
        <taxon>Magnoliopsida</taxon>
        <taxon>eudicotyledons</taxon>
        <taxon>Gunneridae</taxon>
        <taxon>Pentapetalae</taxon>
        <taxon>rosids</taxon>
        <taxon>fabids</taxon>
        <taxon>Fagales</taxon>
        <taxon>Fagaceae</taxon>
        <taxon>Quercus</taxon>
    </lineage>
</organism>
<dbReference type="InterPro" id="IPR036397">
    <property type="entry name" value="RNaseH_sf"/>
</dbReference>
<dbReference type="SUPFAM" id="SSF56672">
    <property type="entry name" value="DNA/RNA polymerases"/>
    <property type="match status" value="1"/>
</dbReference>
<feature type="domain" description="CCHC-type" evidence="7">
    <location>
        <begin position="211"/>
        <end position="226"/>
    </location>
</feature>
<dbReference type="PANTHER" id="PTHR42648:SF28">
    <property type="entry name" value="TRANSPOSON-ENCODED PROTEIN WITH RIBONUCLEASE H-LIKE AND RETROVIRUS ZINC FINGER-LIKE DOMAINS"/>
    <property type="match status" value="1"/>
</dbReference>
<dbReference type="InterPro" id="IPR057670">
    <property type="entry name" value="SH3_retrovirus"/>
</dbReference>
<dbReference type="InterPro" id="IPR013103">
    <property type="entry name" value="RVT_2"/>
</dbReference>
<dbReference type="PROSITE" id="PS50158">
    <property type="entry name" value="ZF_CCHC"/>
    <property type="match status" value="1"/>
</dbReference>
<reference evidence="9" key="2">
    <citation type="submission" date="2021-01" db="UniProtKB">
        <authorList>
            <consortium name="EnsemblPlants"/>
        </authorList>
    </citation>
    <scope>IDENTIFICATION</scope>
</reference>
<dbReference type="GO" id="GO:0006508">
    <property type="term" value="P:proteolysis"/>
    <property type="evidence" value="ECO:0007669"/>
    <property type="project" value="UniProtKB-KW"/>
</dbReference>
<dbReference type="InParanoid" id="A0A7N2MB04"/>
<dbReference type="SUPFAM" id="SSF53098">
    <property type="entry name" value="Ribonuclease H-like"/>
    <property type="match status" value="1"/>
</dbReference>
<dbReference type="Gramene" id="QL08p034924:mrna">
    <property type="protein sequence ID" value="QL08p034924:mrna"/>
    <property type="gene ID" value="QL08p034924"/>
</dbReference>
<feature type="region of interest" description="Disordered" evidence="6">
    <location>
        <begin position="165"/>
        <end position="209"/>
    </location>
</feature>
<dbReference type="EnsemblPlants" id="QL08p034924:mrna">
    <property type="protein sequence ID" value="QL08p034924:mrna"/>
    <property type="gene ID" value="QL08p034924"/>
</dbReference>
<dbReference type="AlphaFoldDB" id="A0A7N2MB04"/>
<dbReference type="InterPro" id="IPR001878">
    <property type="entry name" value="Znf_CCHC"/>
</dbReference>
<dbReference type="InterPro" id="IPR039537">
    <property type="entry name" value="Retrotran_Ty1/copia-like"/>
</dbReference>
<dbReference type="GO" id="GO:0008270">
    <property type="term" value="F:zinc ion binding"/>
    <property type="evidence" value="ECO:0007669"/>
    <property type="project" value="UniProtKB-KW"/>
</dbReference>
<keyword evidence="4" id="KW-0378">Hydrolase</keyword>
<dbReference type="InterPro" id="IPR036875">
    <property type="entry name" value="Znf_CCHC_sf"/>
</dbReference>
<dbReference type="SMART" id="SM00343">
    <property type="entry name" value="ZnF_C2HC"/>
    <property type="match status" value="1"/>
</dbReference>
<name>A0A7N2MB04_QUELO</name>
<dbReference type="Pfam" id="PF00098">
    <property type="entry name" value="zf-CCHC"/>
    <property type="match status" value="1"/>
</dbReference>
<keyword evidence="10" id="KW-1185">Reference proteome</keyword>
<accession>A0A7N2MB04</accession>
<dbReference type="Pfam" id="PF00665">
    <property type="entry name" value="rve"/>
    <property type="match status" value="1"/>
</dbReference>
<evidence type="ECO:0000256" key="6">
    <source>
        <dbReference type="SAM" id="MobiDB-lite"/>
    </source>
</evidence>
<evidence type="ECO:0000256" key="3">
    <source>
        <dbReference type="ARBA" id="ARBA00022750"/>
    </source>
</evidence>
<feature type="domain" description="Integrase catalytic" evidence="8">
    <location>
        <begin position="435"/>
        <end position="605"/>
    </location>
</feature>
<evidence type="ECO:0000256" key="2">
    <source>
        <dbReference type="ARBA" id="ARBA00022723"/>
    </source>
</evidence>
<dbReference type="EMBL" id="LRBV02000008">
    <property type="status" value="NOT_ANNOTATED_CDS"/>
    <property type="molecule type" value="Genomic_DNA"/>
</dbReference>
<dbReference type="GO" id="GO:0003676">
    <property type="term" value="F:nucleic acid binding"/>
    <property type="evidence" value="ECO:0007669"/>
    <property type="project" value="InterPro"/>
</dbReference>
<reference evidence="9 10" key="1">
    <citation type="journal article" date="2016" name="G3 (Bethesda)">
        <title>First Draft Assembly and Annotation of the Genome of a California Endemic Oak Quercus lobata Nee (Fagaceae).</title>
        <authorList>
            <person name="Sork V.L."/>
            <person name="Fitz-Gibbon S.T."/>
            <person name="Puiu D."/>
            <person name="Crepeau M."/>
            <person name="Gugger P.F."/>
            <person name="Sherman R."/>
            <person name="Stevens K."/>
            <person name="Langley C.H."/>
            <person name="Pellegrini M."/>
            <person name="Salzberg S.L."/>
        </authorList>
    </citation>
    <scope>NUCLEOTIDE SEQUENCE [LARGE SCALE GENOMIC DNA]</scope>
    <source>
        <strain evidence="9 10">cv. SW786</strain>
    </source>
</reference>
<keyword evidence="3" id="KW-0064">Aspartyl protease</keyword>
<evidence type="ECO:0000259" key="8">
    <source>
        <dbReference type="PROSITE" id="PS50994"/>
    </source>
</evidence>
<keyword evidence="5" id="KW-0863">Zinc-finger</keyword>
<dbReference type="SUPFAM" id="SSF57756">
    <property type="entry name" value="Retrovirus zinc finger-like domains"/>
    <property type="match status" value="1"/>
</dbReference>
<dbReference type="GO" id="GO:0015074">
    <property type="term" value="P:DNA integration"/>
    <property type="evidence" value="ECO:0007669"/>
    <property type="project" value="InterPro"/>
</dbReference>
<dbReference type="GO" id="GO:0004190">
    <property type="term" value="F:aspartic-type endopeptidase activity"/>
    <property type="evidence" value="ECO:0007669"/>
    <property type="project" value="UniProtKB-KW"/>
</dbReference>
<dbReference type="Pfam" id="PF25597">
    <property type="entry name" value="SH3_retrovirus"/>
    <property type="match status" value="1"/>
</dbReference>
<dbReference type="InterPro" id="IPR054722">
    <property type="entry name" value="PolX-like_BBD"/>
</dbReference>
<evidence type="ECO:0000256" key="5">
    <source>
        <dbReference type="PROSITE-ProRule" id="PRU00047"/>
    </source>
</evidence>
<dbReference type="Pfam" id="PF13976">
    <property type="entry name" value="gag_pre-integrs"/>
    <property type="match status" value="1"/>
</dbReference>
<sequence>MAEEAGKASGIEKFDGTDFAYWRMQIEDYLYGRKLHLPLLGTKPEAMKAEEWALLDRQALSGMYEKPSANNKVHLMKKLFNLKMAENASVAQHLNEFNTITNQLSSVEIDFDDEIRALIVLASLPNSWEAMRMAVSNSTGKEKLKYNDIRDLILAEEIRRRDAGETSGSGFALNLETRGRGNNRNSNRGRSKSRNSNRNRSKSRSGQQVQCWNCGKTGHFRNQCKSPKKKNEDDSANAVTEEVQDALLLAVDSPLDDWVLDSGASFHTTPHREIIQNYVAGDFGKVYLADGSALDVVGMGDVRILLPNGSVWLLEKIRHIPDLRRNLISVGQLDDEGHAILFVGGTWKVTKGARVLARGKKTGTLYMTSSPRDTIAVADASTDTSLWHRRLGHMSEKGMKMLLSKGKLPELKSIDFDMCESCILGKQKKVSFLKTGRTPKAEKLELVHTDLWGPSPVASLGGSRYYITFIDDSSRKVWVYFLKNKSDVFETFKKWKAMVETETGLKVKCLRSDNGGEYIDGGFSEYCAAQGIRMEKTIPRTPQQNGVAERMNRTLNERARSMRLHAGLPKTFWADAVSTAAYLINRGPSVPMEFRLPEEVWSGKEVKFSHLKVFGCVSYVHIDSDARSKLDAKSKICFFIGYGDEKFGYRFWDEQNRKIIRSRNVIFNEQVMYKDRSTVVSDVTEIDQKKSEFVNLDELTEGTVQKRGEEDKENVNSQVDLSTPVAEARRSSRNIRPPQRYSPTLNYLLLTDGGEPECYDEALQDENSSKWELAMKDEMDSLLGNQTWELTELPVGKKALHNKWVYRIKNEHDGSKRYKARLVVKGFQQKEGIDYTEIFSPVVKMSTIRLVLGMVAAENLHLEQLDVKTAFLHGDLEEDLYMIQPEGFIAQGQENLVCKLRKSLYGLKQAPRQWYKKFDSFMHRIGFKRWSSIKEINNLKKQLSKQFAMKDLGAAKQILGMRIIRDKSNGTLKLSQSEYVKKVLSRFNMNEAKPVSTPLGSHFKLSKEQSPKTEVERDHMSKVPYASAIGSLMYAMVCTRPDIAHAVGVVSRFMSRPGKQHWEAVKWILRYLKGSSDTCLCFTGASLKLQGYVDADFAGDIDSRKSTTGTEAEYVAATEARKEMIWLHGFLDELGKKQEMGILHSDSQSAIFLAKNSAFHSKSKHIQTKYHFIRYLVEDKLVMLEKICGSKNPADMLTKGVTIEKLKLCAASIGLLA</sequence>
<dbReference type="PROSITE" id="PS50994">
    <property type="entry name" value="INTEGRASE"/>
    <property type="match status" value="1"/>
</dbReference>
<dbReference type="Pfam" id="PF07727">
    <property type="entry name" value="RVT_2"/>
    <property type="match status" value="2"/>
</dbReference>
<evidence type="ECO:0000313" key="10">
    <source>
        <dbReference type="Proteomes" id="UP000594261"/>
    </source>
</evidence>